<evidence type="ECO:0008006" key="3">
    <source>
        <dbReference type="Google" id="ProtNLM"/>
    </source>
</evidence>
<organism evidence="1 2">
    <name type="scientific">Brassica cretica</name>
    <name type="common">Mustard</name>
    <dbReference type="NCBI Taxonomy" id="69181"/>
    <lineage>
        <taxon>Eukaryota</taxon>
        <taxon>Viridiplantae</taxon>
        <taxon>Streptophyta</taxon>
        <taxon>Embryophyta</taxon>
        <taxon>Tracheophyta</taxon>
        <taxon>Spermatophyta</taxon>
        <taxon>Magnoliopsida</taxon>
        <taxon>eudicotyledons</taxon>
        <taxon>Gunneridae</taxon>
        <taxon>Pentapetalae</taxon>
        <taxon>rosids</taxon>
        <taxon>malvids</taxon>
        <taxon>Brassicales</taxon>
        <taxon>Brassicaceae</taxon>
        <taxon>Brassiceae</taxon>
        <taxon>Brassica</taxon>
    </lineage>
</organism>
<gene>
    <name evidence="1" type="ORF">F2Q69_00044177</name>
</gene>
<dbReference type="Gene3D" id="2.40.70.10">
    <property type="entry name" value="Acid Proteases"/>
    <property type="match status" value="1"/>
</dbReference>
<evidence type="ECO:0000313" key="2">
    <source>
        <dbReference type="Proteomes" id="UP000712600"/>
    </source>
</evidence>
<dbReference type="Proteomes" id="UP000712600">
    <property type="component" value="Unassembled WGS sequence"/>
</dbReference>
<comment type="caution">
    <text evidence="1">The sequence shown here is derived from an EMBL/GenBank/DDBJ whole genome shotgun (WGS) entry which is preliminary data.</text>
</comment>
<dbReference type="AlphaFoldDB" id="A0A8S9NGQ2"/>
<proteinExistence type="predicted"/>
<reference evidence="1" key="1">
    <citation type="submission" date="2019-12" db="EMBL/GenBank/DDBJ databases">
        <title>Genome sequencing and annotation of Brassica cretica.</title>
        <authorList>
            <person name="Studholme D.J."/>
            <person name="Sarris P."/>
        </authorList>
    </citation>
    <scope>NUCLEOTIDE SEQUENCE</scope>
    <source>
        <strain evidence="1">PFS-109/04</strain>
        <tissue evidence="1">Leaf</tissue>
    </source>
</reference>
<protein>
    <recommendedName>
        <fullName evidence="3">Aspartic peptidase DDI1-type domain-containing protein</fullName>
    </recommendedName>
</protein>
<sequence length="223" mass="25142">MPSSPRSSKEKYLLFSDPARLERTIRKEKCITSINPIISSSIETMHERATIDTSTRVLIDTNPRADNMVTTLVLIRDGNVDLHDPDSHLCNAAGQKIDAYGDATEKDEIHINETSFKVHKELNGKFEALATHIMRLNTQVFENAKDLKIQETLVKWNTEESERNQVSRRLKKTLKKEQDLGKFLIPCCMHGHDLPYALCDIGSAVSIMAKDIAELLGLKVEPS</sequence>
<name>A0A8S9NGQ2_BRACR</name>
<dbReference type="InterPro" id="IPR021109">
    <property type="entry name" value="Peptidase_aspartic_dom_sf"/>
</dbReference>
<dbReference type="EMBL" id="QGKX02001621">
    <property type="protein sequence ID" value="KAF3501057.1"/>
    <property type="molecule type" value="Genomic_DNA"/>
</dbReference>
<accession>A0A8S9NGQ2</accession>
<evidence type="ECO:0000313" key="1">
    <source>
        <dbReference type="EMBL" id="KAF3501057.1"/>
    </source>
</evidence>